<dbReference type="Proteomes" id="UP001497680">
    <property type="component" value="Unassembled WGS sequence"/>
</dbReference>
<name>A0ACC0CPS9_9PEZI</name>
<evidence type="ECO:0000313" key="2">
    <source>
        <dbReference type="Proteomes" id="UP001497680"/>
    </source>
</evidence>
<accession>A0ACC0CPS9</accession>
<dbReference type="EMBL" id="MU394372">
    <property type="protein sequence ID" value="KAI6082356.1"/>
    <property type="molecule type" value="Genomic_DNA"/>
</dbReference>
<protein>
    <submittedName>
        <fullName evidence="1">Uncharacterized protein</fullName>
    </submittedName>
</protein>
<evidence type="ECO:0000313" key="1">
    <source>
        <dbReference type="EMBL" id="KAI6082356.1"/>
    </source>
</evidence>
<reference evidence="1 2" key="1">
    <citation type="journal article" date="2022" name="New Phytol.">
        <title>Ecological generalism drives hyperdiversity of secondary metabolite gene clusters in xylarialean endophytes.</title>
        <authorList>
            <person name="Franco M.E.E."/>
            <person name="Wisecaver J.H."/>
            <person name="Arnold A.E."/>
            <person name="Ju Y.M."/>
            <person name="Slot J.C."/>
            <person name="Ahrendt S."/>
            <person name="Moore L.P."/>
            <person name="Eastman K.E."/>
            <person name="Scott K."/>
            <person name="Konkel Z."/>
            <person name="Mondo S.J."/>
            <person name="Kuo A."/>
            <person name="Hayes R.D."/>
            <person name="Haridas S."/>
            <person name="Andreopoulos B."/>
            <person name="Riley R."/>
            <person name="LaButti K."/>
            <person name="Pangilinan J."/>
            <person name="Lipzen A."/>
            <person name="Amirebrahimi M."/>
            <person name="Yan J."/>
            <person name="Adam C."/>
            <person name="Keymanesh K."/>
            <person name="Ng V."/>
            <person name="Louie K."/>
            <person name="Northen T."/>
            <person name="Drula E."/>
            <person name="Henrissat B."/>
            <person name="Hsieh H.M."/>
            <person name="Youens-Clark K."/>
            <person name="Lutzoni F."/>
            <person name="Miadlikowska J."/>
            <person name="Eastwood D.C."/>
            <person name="Hamelin R.C."/>
            <person name="Grigoriev I.V."/>
            <person name="U'Ren J.M."/>
        </authorList>
    </citation>
    <scope>NUCLEOTIDE SEQUENCE [LARGE SCALE GENOMIC DNA]</scope>
    <source>
        <strain evidence="1 2">ER1909</strain>
    </source>
</reference>
<keyword evidence="2" id="KW-1185">Reference proteome</keyword>
<gene>
    <name evidence="1" type="ORF">F4821DRAFT_247172</name>
</gene>
<comment type="caution">
    <text evidence="1">The sequence shown here is derived from an EMBL/GenBank/DDBJ whole genome shotgun (WGS) entry which is preliminary data.</text>
</comment>
<proteinExistence type="predicted"/>
<sequence>MAATGVSNSNDDEVVVVTLVPRHADTTPFLSRQFILGRDHPTVRIGRASRIPTKGFIASVDNAWFDSPVMSRHHAEFILDSSASPKGVFIKDIGSLHGTFHTPGGDNGQESRLEQHRLVKLSSGDSLRFGTDIFRSKETFPPCVIDFYTLESEREMDAPSGDATVNRAFALYESDDGEDDNESDDDSIIETGMSTRITPTIPRSVSIDLTQDEDDCLCVSAADNDKCPTSTTIPVTSSAVIDLTSDAEEDTSYEGPSLEDPVREPESTNSESYILPPYRAPPVSECPPLLAAAIASHTAHYFPPAAEDMAELEKGSFADDQYSSDEDIDIADIAEQEKTLLHGKHTPDAVNFSDVDSAMTEDSISDISDEDVDVDVDVDVDAEEEDSATSETNEYAELYDSMDEDENVEDSYSDDDTSSSSDHSTDSLSDPSSPAPVSSPGSLFMQPVSKDATSADATAESATTQQSFVTPYLFTAAAENVSMDHPREPSPSDAALFKGRSLHDQEPSGARAQALGDKSGKHEFFQARESNRSSLMNSLPPPPVSALRETLSHGIGERSHEFKEGADSTGVDGIANINPWSSGLNSSQSKAADEPIDTVNTTPNIPSAVSEPQGATHVFKAPVATQDSTWSMSGERFINNPGNEDLPSLWESRPQSPEFDMTSAYTYQQSKMATESSTNQQLRRVGIPDLLEQVPNNNQDAANPYSPNVHRPHVSWRFVPVYKDQGSTDAIEVQTTSTSPQKPCGVKRLHDDAFADDDNDDDFYADWPSHEELLNRVKALTEEDVDAAPELSSAHTHTADPRLREAPLPQAEPTVAIPARRDDVQPSKRRRFAQAAACVALGGAAAFTFMVSTAPVL</sequence>
<organism evidence="1 2">
    <name type="scientific">Hypoxylon rubiginosum</name>
    <dbReference type="NCBI Taxonomy" id="110542"/>
    <lineage>
        <taxon>Eukaryota</taxon>
        <taxon>Fungi</taxon>
        <taxon>Dikarya</taxon>
        <taxon>Ascomycota</taxon>
        <taxon>Pezizomycotina</taxon>
        <taxon>Sordariomycetes</taxon>
        <taxon>Xylariomycetidae</taxon>
        <taxon>Xylariales</taxon>
        <taxon>Hypoxylaceae</taxon>
        <taxon>Hypoxylon</taxon>
    </lineage>
</organism>